<gene>
    <name evidence="1" type="ORF">H0G86_013316</name>
</gene>
<keyword evidence="2" id="KW-1185">Reference proteome</keyword>
<dbReference type="Proteomes" id="UP000826661">
    <property type="component" value="Chromosome I"/>
</dbReference>
<accession>A0A8G0PBF6</accession>
<protein>
    <submittedName>
        <fullName evidence="1">Uncharacterized protein</fullName>
    </submittedName>
</protein>
<organism evidence="1 2">
    <name type="scientific">Trichoderma simmonsii</name>
    <dbReference type="NCBI Taxonomy" id="1491479"/>
    <lineage>
        <taxon>Eukaryota</taxon>
        <taxon>Fungi</taxon>
        <taxon>Dikarya</taxon>
        <taxon>Ascomycota</taxon>
        <taxon>Pezizomycotina</taxon>
        <taxon>Sordariomycetes</taxon>
        <taxon>Hypocreomycetidae</taxon>
        <taxon>Hypocreales</taxon>
        <taxon>Hypocreaceae</taxon>
        <taxon>Trichoderma</taxon>
    </lineage>
</organism>
<dbReference type="EMBL" id="CP075864">
    <property type="protein sequence ID" value="QYS94352.1"/>
    <property type="molecule type" value="Genomic_DNA"/>
</dbReference>
<dbReference type="AlphaFoldDB" id="A0A8G0PBF6"/>
<evidence type="ECO:0000313" key="2">
    <source>
        <dbReference type="Proteomes" id="UP000826661"/>
    </source>
</evidence>
<evidence type="ECO:0000313" key="1">
    <source>
        <dbReference type="EMBL" id="QYS94352.1"/>
    </source>
</evidence>
<sequence>MYSCSRGRCTRFPPVSNLAIDCICFLPVQLKLATRREFLPLSPHQTRRNLSTNRFLSPATVYPQLLHFHMIRPHLACWFRDKAVFGQFQTRCSMLTRCPRETEKTNTSNVTQKTDFKGRLAINFSIQCAVPRTQQYESGKKKILARKAGVQTVFILCTPTRQLLILSWASKESNQYSKGGSDERKMLKTCYDCPWLGVPSPSCCSHTR</sequence>
<reference evidence="1 2" key="1">
    <citation type="journal article" date="2021" name="BMC Genomics">
        <title>Telomere-to-telomere genome assembly of asparaginase-producing Trichoderma simmonsii.</title>
        <authorList>
            <person name="Chung D."/>
            <person name="Kwon Y.M."/>
            <person name="Yang Y."/>
        </authorList>
    </citation>
    <scope>NUCLEOTIDE SEQUENCE [LARGE SCALE GENOMIC DNA]</scope>
    <source>
        <strain evidence="1 2">GH-Sj1</strain>
    </source>
</reference>
<proteinExistence type="predicted"/>
<name>A0A8G0PBF6_9HYPO</name>